<keyword evidence="4" id="KW-0614">Plasmid</keyword>
<protein>
    <submittedName>
        <fullName evidence="4">Glycosyltransferase</fullName>
    </submittedName>
</protein>
<feature type="domain" description="Glycosyl transferase family 1" evidence="3">
    <location>
        <begin position="884"/>
        <end position="1014"/>
    </location>
</feature>
<reference evidence="4 5" key="1">
    <citation type="submission" date="2018-09" db="EMBL/GenBank/DDBJ databases">
        <title>Whole genome based analysis of evolution and adaptive divergence in Indian and Brazilian strains of Azospirillum brasilense.</title>
        <authorList>
            <person name="Singh C."/>
            <person name="Tripathi A.K."/>
        </authorList>
    </citation>
    <scope>NUCLEOTIDE SEQUENCE [LARGE SCALE GENOMIC DNA]</scope>
    <source>
        <strain evidence="4 5">MTCC4039</strain>
        <plasmid evidence="4 5">p5</plasmid>
    </source>
</reference>
<accession>A0A4D8RAY0</accession>
<dbReference type="Gene3D" id="3.40.50.2000">
    <property type="entry name" value="Glycogen Phosphorylase B"/>
    <property type="match status" value="4"/>
</dbReference>
<evidence type="ECO:0000256" key="2">
    <source>
        <dbReference type="SAM" id="MobiDB-lite"/>
    </source>
</evidence>
<evidence type="ECO:0000313" key="5">
    <source>
        <dbReference type="Proteomes" id="UP000298693"/>
    </source>
</evidence>
<feature type="region of interest" description="Disordered" evidence="2">
    <location>
        <begin position="1739"/>
        <end position="1790"/>
    </location>
</feature>
<name>A0A4D8RAY0_AZOBR</name>
<gene>
    <name evidence="4" type="ORF">D3869_32405</name>
</gene>
<dbReference type="GO" id="GO:0016757">
    <property type="term" value="F:glycosyltransferase activity"/>
    <property type="evidence" value="ECO:0007669"/>
    <property type="project" value="InterPro"/>
</dbReference>
<dbReference type="InterPro" id="IPR001296">
    <property type="entry name" value="Glyco_trans_1"/>
</dbReference>
<feature type="domain" description="Glycosyl transferase family 1" evidence="3">
    <location>
        <begin position="164"/>
        <end position="210"/>
    </location>
</feature>
<dbReference type="Pfam" id="PF00534">
    <property type="entry name" value="Glycos_transf_1"/>
    <property type="match status" value="3"/>
</dbReference>
<sequence length="1790" mass="195046">MNRLVHIVLSDRGWILERLANEIAKRLSYVRFDTLPDASSPIQYYITYGCRKERVSPVEVALFTHQEQDAVTAGRFLAAARDVDAAIAMSKATGRILADAGIANTVISPGVDLDRFAPTLKIAVVGRTYHTGRKGEALVNAVMDIPGIEWHFTGEGWPGPALKLTDEELPAFYRSMDYILVPATNEGGPMCVLEALASGVPVIGSNTGWVQDFPHIPFDNGDAQSLRAVLCNLREKKFALRGAVSGMTWDAWAEGHDALFRRLATERNLVPTSAPVSCRRVRSVALLSHGLESTVIGGPSVRIPRTAQALRQKDIEAAALRYPTVDLPRYDLVHAYNVWPPVSAVRIARRAATLGKPFVFSPIMLDLSEAGLWQADILRVFRGATSPEHAEAAMAWARARQAMRAEDGLRGEPEPGYLDALRELAETADAFVFLGERERALTATLVPSLPEVSRIVRNPVDAALFSCGDPDLFRSAYGLKDYVLCVARIEHRKNQLLLALALRDTGIPLVLIGHPGDEEYLRLVKSFGGPNLLIIDRLEPGSEMLRSAIAGARVFTLPSWAEGAPLAALEAGAAGARMVLSDRSSEREYFGDRALYCDPADPASIRQAVLEAWEGGWSDGDRESLKDHVARSFSWDVHTAAVTDVYEEVAARRAAGIRPPGVARVAPLPVPVHDEKAAAETGEVQDPIEIVFDLTTLANNANTRSGIVRVERSMATALLATKGVRVRFVVWRSVEVGFVEIPQSIVARDLLSAYLQATTVFPIEKGTFRPGSRFVVVGSSWMQNASYVHFLSTFAIEHRLELSVLMHDLTPVLFPHWFLDGYSGRFTANLNTLLQTTDRLLAYSDNTRSDLEALALETDLDLCSIGKFRLADAIGIFAMEMSEKGRAIQAKFSKVPFILATGGIHARKNYGLLYDVWTMLRTTMGDRCPHLVIAGGVLWNGGEMARTIQEDRLVNRHIHILNDVDDALLDWLYRTCLFTVYPSLYEGWGLPVGESLSYGKICVASNRSSVPEIAPTLTDLLDPLDRKLWAAVIQHYATSKSARDAKEARIRDEYVPTSWMDTVAGMLKALAKPLVPARRDLYTLGDLVLFTADEPVPRYRHGGWFQRESWGTWASSRTARIRVVLTAKPDEDLILTVIAKHFSKANRTDRCSVVANGVKVADWDFRSATGRGGWPYAAGKALIPKGLVDDDGQIVIELTAMERYKVSEVVANSEDHRLLGLGVTGFSLQAVSATTNSLDLLATRSELRRALGAPPTMNLAQTFRLSAVRPAYPVNRSWMAVAVNDAQLAVDAATVHFDGFRSQRGSLRLRGGTIDLSAQSDAVLEAAIVADVSAGESIVISVLVNDEFVDSWTIETDAPSSRRMVLPMAALLKRDPAEIVFLSTRMIGNQEAGPGEFVIAQIRLDQPVPKAQRNIPELPSGRSVVLSSANAAVQQAFMPWGWYAAEEQGVWSIGDLGRFDCTVTIGEDRNEILLLNVAALSTGKPDDTATIAIEGTDIAVPVDLTAPNACLVSRIVPLDLGSALPQGSKEITIAFRRNVATSPQRLGISGDRRLLGLRVAEMELKRLGTLPEKAFLPASDEALERVALFPNWHVREALGRWTSGERGDIWIAMPTDMHPGSRMTLHCAAVAPGQQGQARVDVLIDDDVVTSRTMSHMDVQAVPVELPPGTGRAGGLMKVSLVTDSTLVPQDAGLGSDFRCLGVLLVGIEWHQPAAGAQHNGVHHNGTQPKPESEAVLEALSEIRSEANGEDSEKDGMMGVQSARKPRAAGWKAAPSPAKRPSVSEAGRTT</sequence>
<dbReference type="PANTHER" id="PTHR46401:SF2">
    <property type="entry name" value="GLYCOSYLTRANSFERASE WBBK-RELATED"/>
    <property type="match status" value="1"/>
</dbReference>
<keyword evidence="1 4" id="KW-0808">Transferase</keyword>
<dbReference type="PANTHER" id="PTHR46401">
    <property type="entry name" value="GLYCOSYLTRANSFERASE WBBK-RELATED"/>
    <property type="match status" value="1"/>
</dbReference>
<evidence type="ECO:0000256" key="1">
    <source>
        <dbReference type="ARBA" id="ARBA00022679"/>
    </source>
</evidence>
<dbReference type="CDD" id="cd03801">
    <property type="entry name" value="GT4_PimA-like"/>
    <property type="match status" value="1"/>
</dbReference>
<dbReference type="RefSeq" id="WP_137143736.1">
    <property type="nucleotide sequence ID" value="NZ_CP032350.1"/>
</dbReference>
<evidence type="ECO:0000313" key="4">
    <source>
        <dbReference type="EMBL" id="QCO19947.1"/>
    </source>
</evidence>
<dbReference type="SUPFAM" id="SSF53756">
    <property type="entry name" value="UDP-Glycosyltransferase/glycogen phosphorylase"/>
    <property type="match status" value="3"/>
</dbReference>
<geneLocation type="plasmid" evidence="4">
    <name>p5</name>
</geneLocation>
<dbReference type="Proteomes" id="UP000298693">
    <property type="component" value="Plasmid p5"/>
</dbReference>
<organism evidence="4 5">
    <name type="scientific">Azospirillum brasilense</name>
    <dbReference type="NCBI Taxonomy" id="192"/>
    <lineage>
        <taxon>Bacteria</taxon>
        <taxon>Pseudomonadati</taxon>
        <taxon>Pseudomonadota</taxon>
        <taxon>Alphaproteobacteria</taxon>
        <taxon>Rhodospirillales</taxon>
        <taxon>Azospirillaceae</taxon>
        <taxon>Azospirillum</taxon>
    </lineage>
</organism>
<feature type="domain" description="Glycosyl transferase family 1" evidence="3">
    <location>
        <begin position="480"/>
        <end position="614"/>
    </location>
</feature>
<dbReference type="EMBL" id="CP032350">
    <property type="protein sequence ID" value="QCO19947.1"/>
    <property type="molecule type" value="Genomic_DNA"/>
</dbReference>
<evidence type="ECO:0000259" key="3">
    <source>
        <dbReference type="Pfam" id="PF00534"/>
    </source>
</evidence>
<proteinExistence type="predicted"/>